<evidence type="ECO:0000256" key="13">
    <source>
        <dbReference type="ARBA" id="ARBA00023242"/>
    </source>
</evidence>
<sequence length="74" mass="8443">MENPHAERQNVLLQRIIKNADKVTETIEELNLCLDEIIRANERVVIAADLVTKYRKNVQYNLEAMKGSDSSSKA</sequence>
<dbReference type="STRING" id="92696.A0A4V2MVW0"/>
<dbReference type="EMBL" id="RWJN01000264">
    <property type="protein sequence ID" value="TCD63967.1"/>
    <property type="molecule type" value="Genomic_DNA"/>
</dbReference>
<keyword evidence="15" id="KW-0137">Centromere</keyword>
<keyword evidence="14" id="KW-0131">Cell cycle</keyword>
<reference evidence="17 18" key="1">
    <citation type="submission" date="2018-11" db="EMBL/GenBank/DDBJ databases">
        <title>Genome assembly of Steccherinum ochraceum LE-BIN_3174, the white-rot fungus of the Steccherinaceae family (The Residual Polyporoid clade, Polyporales, Basidiomycota).</title>
        <authorList>
            <person name="Fedorova T.V."/>
            <person name="Glazunova O.A."/>
            <person name="Landesman E.O."/>
            <person name="Moiseenko K.V."/>
            <person name="Psurtseva N.V."/>
            <person name="Savinova O.S."/>
            <person name="Shakhova N.V."/>
            <person name="Tyazhelova T.V."/>
            <person name="Vasina D.V."/>
        </authorList>
    </citation>
    <scope>NUCLEOTIDE SEQUENCE [LARGE SCALE GENOMIC DNA]</scope>
    <source>
        <strain evidence="17 18">LE-BIN_3174</strain>
    </source>
</reference>
<keyword evidence="6" id="KW-0158">Chromosome</keyword>
<gene>
    <name evidence="17" type="ORF">EIP91_004736</name>
</gene>
<dbReference type="Proteomes" id="UP000292702">
    <property type="component" value="Unassembled WGS sequence"/>
</dbReference>
<name>A0A4V2MVW0_9APHY</name>
<keyword evidence="13" id="KW-0539">Nucleus</keyword>
<keyword evidence="12" id="KW-0206">Cytoskeleton</keyword>
<evidence type="ECO:0000256" key="4">
    <source>
        <dbReference type="ARBA" id="ARBA00009754"/>
    </source>
</evidence>
<evidence type="ECO:0000256" key="14">
    <source>
        <dbReference type="ARBA" id="ARBA00023306"/>
    </source>
</evidence>
<evidence type="ECO:0000256" key="6">
    <source>
        <dbReference type="ARBA" id="ARBA00022454"/>
    </source>
</evidence>
<evidence type="ECO:0000256" key="12">
    <source>
        <dbReference type="ARBA" id="ARBA00023212"/>
    </source>
</evidence>
<dbReference type="PANTHER" id="PTHR28222:SF1">
    <property type="entry name" value="DASH COMPLEX SUBUNIT DAD4"/>
    <property type="match status" value="1"/>
</dbReference>
<dbReference type="GO" id="GO:0008608">
    <property type="term" value="P:attachment of spindle microtubules to kinetochore"/>
    <property type="evidence" value="ECO:0007669"/>
    <property type="project" value="InterPro"/>
</dbReference>
<comment type="subcellular location">
    <subcellularLocation>
        <location evidence="3">Chromosome</location>
        <location evidence="3">Centromere</location>
        <location evidence="3">Kinetochore</location>
    </subcellularLocation>
    <subcellularLocation>
        <location evidence="2">Cytoplasm</location>
        <location evidence="2">Cytoskeleton</location>
        <location evidence="2">Spindle</location>
    </subcellularLocation>
    <subcellularLocation>
        <location evidence="1">Nucleus</location>
    </subcellularLocation>
</comment>
<evidence type="ECO:0000256" key="3">
    <source>
        <dbReference type="ARBA" id="ARBA00004629"/>
    </source>
</evidence>
<accession>A0A4V2MVW0</accession>
<dbReference type="InterPro" id="IPR013959">
    <property type="entry name" value="DASH_Dad4"/>
</dbReference>
<evidence type="ECO:0000256" key="1">
    <source>
        <dbReference type="ARBA" id="ARBA00004123"/>
    </source>
</evidence>
<dbReference type="PANTHER" id="PTHR28222">
    <property type="entry name" value="DASH COMPLEX SUBUNIT DAD4"/>
    <property type="match status" value="1"/>
</dbReference>
<evidence type="ECO:0000256" key="11">
    <source>
        <dbReference type="ARBA" id="ARBA00022838"/>
    </source>
</evidence>
<evidence type="ECO:0000256" key="10">
    <source>
        <dbReference type="ARBA" id="ARBA00022776"/>
    </source>
</evidence>
<dbReference type="GO" id="GO:0072686">
    <property type="term" value="C:mitotic spindle"/>
    <property type="evidence" value="ECO:0007669"/>
    <property type="project" value="InterPro"/>
</dbReference>
<organism evidence="17 18">
    <name type="scientific">Steccherinum ochraceum</name>
    <dbReference type="NCBI Taxonomy" id="92696"/>
    <lineage>
        <taxon>Eukaryota</taxon>
        <taxon>Fungi</taxon>
        <taxon>Dikarya</taxon>
        <taxon>Basidiomycota</taxon>
        <taxon>Agaricomycotina</taxon>
        <taxon>Agaricomycetes</taxon>
        <taxon>Polyporales</taxon>
        <taxon>Steccherinaceae</taxon>
        <taxon>Steccherinum</taxon>
    </lineage>
</organism>
<evidence type="ECO:0000256" key="15">
    <source>
        <dbReference type="ARBA" id="ARBA00023328"/>
    </source>
</evidence>
<dbReference type="Pfam" id="PF08650">
    <property type="entry name" value="DASH_Dad4"/>
    <property type="match status" value="1"/>
</dbReference>
<evidence type="ECO:0000256" key="16">
    <source>
        <dbReference type="ARBA" id="ARBA00030569"/>
    </source>
</evidence>
<dbReference type="GO" id="GO:0051301">
    <property type="term" value="P:cell division"/>
    <property type="evidence" value="ECO:0007669"/>
    <property type="project" value="UniProtKB-KW"/>
</dbReference>
<evidence type="ECO:0000256" key="8">
    <source>
        <dbReference type="ARBA" id="ARBA00022618"/>
    </source>
</evidence>
<keyword evidence="8" id="KW-0132">Cell division</keyword>
<evidence type="ECO:0000256" key="7">
    <source>
        <dbReference type="ARBA" id="ARBA00022490"/>
    </source>
</evidence>
<evidence type="ECO:0000256" key="9">
    <source>
        <dbReference type="ARBA" id="ARBA00022701"/>
    </source>
</evidence>
<dbReference type="GO" id="GO:0042729">
    <property type="term" value="C:DASH complex"/>
    <property type="evidence" value="ECO:0007669"/>
    <property type="project" value="InterPro"/>
</dbReference>
<comment type="similarity">
    <text evidence="4">Belongs to the DASH complex DAD4 family.</text>
</comment>
<evidence type="ECO:0000313" key="17">
    <source>
        <dbReference type="EMBL" id="TCD63967.1"/>
    </source>
</evidence>
<keyword evidence="11" id="KW-0995">Kinetochore</keyword>
<proteinExistence type="inferred from homology"/>
<evidence type="ECO:0000313" key="18">
    <source>
        <dbReference type="Proteomes" id="UP000292702"/>
    </source>
</evidence>
<protein>
    <recommendedName>
        <fullName evidence="5">DASH complex subunit DAD4</fullName>
    </recommendedName>
    <alternativeName>
        <fullName evidence="16">Outer kinetochore protein DAD4</fullName>
    </alternativeName>
</protein>
<evidence type="ECO:0000256" key="5">
    <source>
        <dbReference type="ARBA" id="ARBA00020259"/>
    </source>
</evidence>
<dbReference type="OrthoDB" id="5516652at2759"/>
<evidence type="ECO:0000256" key="2">
    <source>
        <dbReference type="ARBA" id="ARBA00004186"/>
    </source>
</evidence>
<keyword evidence="7" id="KW-0963">Cytoplasm</keyword>
<keyword evidence="10" id="KW-0498">Mitosis</keyword>
<comment type="caution">
    <text evidence="17">The sequence shown here is derived from an EMBL/GenBank/DDBJ whole genome shotgun (WGS) entry which is preliminary data.</text>
</comment>
<keyword evidence="18" id="KW-1185">Reference proteome</keyword>
<dbReference type="AlphaFoldDB" id="A0A4V2MVW0"/>
<dbReference type="GO" id="GO:0005874">
    <property type="term" value="C:microtubule"/>
    <property type="evidence" value="ECO:0007669"/>
    <property type="project" value="UniProtKB-KW"/>
</dbReference>
<keyword evidence="9" id="KW-0493">Microtubule</keyword>